<dbReference type="Pfam" id="PF03237">
    <property type="entry name" value="Terminase_6N"/>
    <property type="match status" value="1"/>
</dbReference>
<dbReference type="AlphaFoldDB" id="A0A9E4TU27"/>
<name>A0A9E4TU27_9GAMM</name>
<accession>A0A9E4TU27</accession>
<evidence type="ECO:0000313" key="4">
    <source>
        <dbReference type="Proteomes" id="UP000886674"/>
    </source>
</evidence>
<keyword evidence="1" id="KW-1188">Viral release from host cell</keyword>
<dbReference type="Pfam" id="PF17289">
    <property type="entry name" value="Terminase_6C"/>
    <property type="match status" value="1"/>
</dbReference>
<comment type="caution">
    <text evidence="3">The sequence shown here is derived from an EMBL/GenBank/DDBJ whole genome shotgun (WGS) entry which is preliminary data.</text>
</comment>
<dbReference type="Proteomes" id="UP000886674">
    <property type="component" value="Unassembled WGS sequence"/>
</dbReference>
<protein>
    <submittedName>
        <fullName evidence="3">Terminase family protein</fullName>
    </submittedName>
</protein>
<evidence type="ECO:0000256" key="1">
    <source>
        <dbReference type="ARBA" id="ARBA00022612"/>
    </source>
</evidence>
<gene>
    <name evidence="3" type="ORF">JAY77_17445</name>
</gene>
<feature type="domain" description="Terminase large subunit gp17-like C-terminal" evidence="2">
    <location>
        <begin position="323"/>
        <end position="457"/>
    </location>
</feature>
<organism evidence="3 4">
    <name type="scientific">Candidatus Thiodiazotropha taylori</name>
    <dbReference type="NCBI Taxonomy" id="2792791"/>
    <lineage>
        <taxon>Bacteria</taxon>
        <taxon>Pseudomonadati</taxon>
        <taxon>Pseudomonadota</taxon>
        <taxon>Gammaproteobacteria</taxon>
        <taxon>Chromatiales</taxon>
        <taxon>Sedimenticolaceae</taxon>
        <taxon>Candidatus Thiodiazotropha</taxon>
    </lineage>
</organism>
<evidence type="ECO:0000313" key="3">
    <source>
        <dbReference type="EMBL" id="MCG7979915.1"/>
    </source>
</evidence>
<proteinExistence type="predicted"/>
<dbReference type="InterPro" id="IPR035421">
    <property type="entry name" value="Terminase_6C"/>
</dbReference>
<dbReference type="Gene3D" id="3.30.420.280">
    <property type="match status" value="1"/>
</dbReference>
<dbReference type="EMBL" id="JAEPCR010000093">
    <property type="protein sequence ID" value="MCG7979915.1"/>
    <property type="molecule type" value="Genomic_DNA"/>
</dbReference>
<reference evidence="3" key="1">
    <citation type="journal article" date="2021" name="Proc. Natl. Acad. Sci. U.S.A.">
        <title>Global biogeography of chemosynthetic symbionts reveals both localized and globally distributed symbiont groups. .</title>
        <authorList>
            <person name="Osvatic J.T."/>
            <person name="Wilkins L.G.E."/>
            <person name="Leibrecht L."/>
            <person name="Leray M."/>
            <person name="Zauner S."/>
            <person name="Polzin J."/>
            <person name="Camacho Y."/>
            <person name="Gros O."/>
            <person name="van Gils J.A."/>
            <person name="Eisen J.A."/>
            <person name="Petersen J.M."/>
            <person name="Yuen B."/>
        </authorList>
    </citation>
    <scope>NUCLEOTIDE SEQUENCE</scope>
    <source>
        <strain evidence="3">MAGclacostrist055</strain>
    </source>
</reference>
<evidence type="ECO:0000259" key="2">
    <source>
        <dbReference type="Pfam" id="PF17289"/>
    </source>
</evidence>
<sequence length="488" mass="54603">MDPVSRERQLELIGLLQEQLRRRSRRKLEGYYPETGPVRRALYPKHLAFFEGGRHYRQRLMLAANRIGKTEGVGLYELVLHLTGAYPAWWRGRRFNRPIRAWAAADTIKNAREILQAKLLGASESDWGTGLIPGDCLQGVSKGATGTVDTIEVSSVSGGTSVLLLKSYEQGRKAFQGTEQDVILLDEEPPYEVYTEALMRTMTTDGLLLLTFTPLQGVSEVVRAFLGDDVSPQAALSGEGHSTSGRWVVRASWDDVPHLSDEVKAELLQSIPAYQRDARSRGVPQLGSGAIYPIPEADIVVSDFEVPAHWPRVYGLDVGWRKTAALWCARDLDGGVDYLVSEHYRGEAEPVVHAAAIKARGDWIPGVIDPAARQRNVKDGERLLDDYNREGLWLQPAVSAVESGIYRVYQALSTGRLKVFGSLRNWLDEYRYYRRDEQGRIVKARDHLMDCTRYLYNSGLPLAALPPEVARAKGRGRERWGASEGWMG</sequence>